<dbReference type="GO" id="GO:0006508">
    <property type="term" value="P:proteolysis"/>
    <property type="evidence" value="ECO:0007669"/>
    <property type="project" value="UniProtKB-KW"/>
</dbReference>
<accession>A0A9N9LIT3</accession>
<evidence type="ECO:0000313" key="8">
    <source>
        <dbReference type="Proteomes" id="UP000701801"/>
    </source>
</evidence>
<organism evidence="7 8">
    <name type="scientific">Hymenoscyphus albidus</name>
    <dbReference type="NCBI Taxonomy" id="595503"/>
    <lineage>
        <taxon>Eukaryota</taxon>
        <taxon>Fungi</taxon>
        <taxon>Dikarya</taxon>
        <taxon>Ascomycota</taxon>
        <taxon>Pezizomycotina</taxon>
        <taxon>Leotiomycetes</taxon>
        <taxon>Helotiales</taxon>
        <taxon>Helotiaceae</taxon>
        <taxon>Hymenoscyphus</taxon>
    </lineage>
</organism>
<gene>
    <name evidence="7" type="ORF">HYALB_00009058</name>
</gene>
<evidence type="ECO:0000256" key="4">
    <source>
        <dbReference type="ARBA" id="ARBA00022825"/>
    </source>
</evidence>
<dbReference type="SUPFAM" id="SSF52743">
    <property type="entry name" value="Subtilisin-like"/>
    <property type="match status" value="1"/>
</dbReference>
<keyword evidence="3" id="KW-0378">Hydrolase</keyword>
<evidence type="ECO:0000256" key="5">
    <source>
        <dbReference type="PROSITE-ProRule" id="PRU01240"/>
    </source>
</evidence>
<dbReference type="Proteomes" id="UP000701801">
    <property type="component" value="Unassembled WGS sequence"/>
</dbReference>
<dbReference type="PANTHER" id="PTHR43806:SF11">
    <property type="entry name" value="CEREVISIN-RELATED"/>
    <property type="match status" value="1"/>
</dbReference>
<keyword evidence="2" id="KW-0645">Protease</keyword>
<evidence type="ECO:0000256" key="2">
    <source>
        <dbReference type="ARBA" id="ARBA00022670"/>
    </source>
</evidence>
<dbReference type="InterPro" id="IPR050131">
    <property type="entry name" value="Peptidase_S8_subtilisin-like"/>
</dbReference>
<evidence type="ECO:0000259" key="6">
    <source>
        <dbReference type="Pfam" id="PF00082"/>
    </source>
</evidence>
<feature type="domain" description="Peptidase S8/S53" evidence="6">
    <location>
        <begin position="41"/>
        <end position="239"/>
    </location>
</feature>
<evidence type="ECO:0000256" key="1">
    <source>
        <dbReference type="ARBA" id="ARBA00011073"/>
    </source>
</evidence>
<dbReference type="PANTHER" id="PTHR43806">
    <property type="entry name" value="PEPTIDASE S8"/>
    <property type="match status" value="1"/>
</dbReference>
<dbReference type="InterPro" id="IPR036852">
    <property type="entry name" value="Peptidase_S8/S53_dom_sf"/>
</dbReference>
<comment type="caution">
    <text evidence="7">The sequence shown here is derived from an EMBL/GenBank/DDBJ whole genome shotgun (WGS) entry which is preliminary data.</text>
</comment>
<dbReference type="CDD" id="cd00306">
    <property type="entry name" value="Peptidases_S8_S53"/>
    <property type="match status" value="1"/>
</dbReference>
<dbReference type="EMBL" id="CAJVRM010000107">
    <property type="protein sequence ID" value="CAG8974523.1"/>
    <property type="molecule type" value="Genomic_DNA"/>
</dbReference>
<dbReference type="InterPro" id="IPR000209">
    <property type="entry name" value="Peptidase_S8/S53_dom"/>
</dbReference>
<comment type="caution">
    <text evidence="5">Lacks conserved residue(s) required for the propagation of feature annotation.</text>
</comment>
<sequence length="263" mass="28564">MKLASCKNTLMSIMWLNSILLKEFPNVAEKHHQTPEAIRHNYQLNQDHSLPNHPSHSTCTAGKALGKTYGVAKNAQLVIVQMARISLGEIIAAFGLIEDELLIATERRGRSVINMSLGGPTNGKDNRGEELRDLVATMINLDVPVIVAAGNYAPGLRVVDHIPGVWAAPDFPILAIGSTNKNGKLTKWSQGGEQVFLHAVGEEISCLDMTGGIKVSRGTSYTAPQVAGEVASFLSYDPVPFNTDEHQVVKTLWDYLHSNAGSW</sequence>
<reference evidence="7" key="1">
    <citation type="submission" date="2021-07" db="EMBL/GenBank/DDBJ databases">
        <authorList>
            <person name="Durling M."/>
        </authorList>
    </citation>
    <scope>NUCLEOTIDE SEQUENCE</scope>
</reference>
<evidence type="ECO:0000256" key="3">
    <source>
        <dbReference type="ARBA" id="ARBA00022801"/>
    </source>
</evidence>
<evidence type="ECO:0000313" key="7">
    <source>
        <dbReference type="EMBL" id="CAG8974523.1"/>
    </source>
</evidence>
<name>A0A9N9LIT3_9HELO</name>
<dbReference type="OrthoDB" id="1896086at2759"/>
<keyword evidence="8" id="KW-1185">Reference proteome</keyword>
<comment type="similarity">
    <text evidence="1 5">Belongs to the peptidase S8 family.</text>
</comment>
<dbReference type="Pfam" id="PF00082">
    <property type="entry name" value="Peptidase_S8"/>
    <property type="match status" value="1"/>
</dbReference>
<keyword evidence="4" id="KW-0720">Serine protease</keyword>
<dbReference type="GO" id="GO:0004252">
    <property type="term" value="F:serine-type endopeptidase activity"/>
    <property type="evidence" value="ECO:0007669"/>
    <property type="project" value="InterPro"/>
</dbReference>
<dbReference type="AlphaFoldDB" id="A0A9N9LIT3"/>
<dbReference type="Gene3D" id="3.40.50.200">
    <property type="entry name" value="Peptidase S8/S53 domain"/>
    <property type="match status" value="1"/>
</dbReference>
<protein>
    <recommendedName>
        <fullName evidence="6">Peptidase S8/S53 domain-containing protein</fullName>
    </recommendedName>
</protein>
<proteinExistence type="inferred from homology"/>
<dbReference type="PROSITE" id="PS51892">
    <property type="entry name" value="SUBTILASE"/>
    <property type="match status" value="1"/>
</dbReference>